<dbReference type="GeneID" id="18916084"/>
<dbReference type="InParanoid" id="K5WCP7"/>
<name>K5WCP7_PHACS</name>
<feature type="non-terminal residue" evidence="2">
    <location>
        <position position="219"/>
    </location>
</feature>
<protein>
    <submittedName>
        <fullName evidence="2">Uncharacterized protein</fullName>
    </submittedName>
</protein>
<accession>K5WCP7</accession>
<dbReference type="RefSeq" id="XP_007394863.1">
    <property type="nucleotide sequence ID" value="XM_007394801.1"/>
</dbReference>
<dbReference type="AlphaFoldDB" id="K5WCP7"/>
<reference evidence="2 3" key="1">
    <citation type="journal article" date="2012" name="BMC Genomics">
        <title>Comparative genomics of the white-rot fungi, Phanerochaete carnosa and P. chrysosporium, to elucidate the genetic basis of the distinct wood types they colonize.</title>
        <authorList>
            <person name="Suzuki H."/>
            <person name="MacDonald J."/>
            <person name="Syed K."/>
            <person name="Salamov A."/>
            <person name="Hori C."/>
            <person name="Aerts A."/>
            <person name="Henrissat B."/>
            <person name="Wiebenga A."/>
            <person name="vanKuyk P.A."/>
            <person name="Barry K."/>
            <person name="Lindquist E."/>
            <person name="LaButti K."/>
            <person name="Lapidus A."/>
            <person name="Lucas S."/>
            <person name="Coutinho P."/>
            <person name="Gong Y."/>
            <person name="Samejima M."/>
            <person name="Mahadevan R."/>
            <person name="Abou-Zaid M."/>
            <person name="de Vries R.P."/>
            <person name="Igarashi K."/>
            <person name="Yadav J.S."/>
            <person name="Grigoriev I.V."/>
            <person name="Master E.R."/>
        </authorList>
    </citation>
    <scope>NUCLEOTIDE SEQUENCE [LARGE SCALE GENOMIC DNA]</scope>
    <source>
        <strain evidence="2 3">HHB-10118-sp</strain>
    </source>
</reference>
<keyword evidence="1" id="KW-0175">Coiled coil</keyword>
<dbReference type="HOGENOM" id="CLU_1264261_0_0_1"/>
<evidence type="ECO:0000313" key="3">
    <source>
        <dbReference type="Proteomes" id="UP000008370"/>
    </source>
</evidence>
<gene>
    <name evidence="2" type="ORF">PHACADRAFT_254553</name>
</gene>
<feature type="coiled-coil region" evidence="1">
    <location>
        <begin position="59"/>
        <end position="137"/>
    </location>
</feature>
<keyword evidence="3" id="KW-1185">Reference proteome</keyword>
<dbReference type="EMBL" id="JH930471">
    <property type="protein sequence ID" value="EKM57035.1"/>
    <property type="molecule type" value="Genomic_DNA"/>
</dbReference>
<organism evidence="2 3">
    <name type="scientific">Phanerochaete carnosa (strain HHB-10118-sp)</name>
    <name type="common">White-rot fungus</name>
    <name type="synonym">Peniophora carnosa</name>
    <dbReference type="NCBI Taxonomy" id="650164"/>
    <lineage>
        <taxon>Eukaryota</taxon>
        <taxon>Fungi</taxon>
        <taxon>Dikarya</taxon>
        <taxon>Basidiomycota</taxon>
        <taxon>Agaricomycotina</taxon>
        <taxon>Agaricomycetes</taxon>
        <taxon>Polyporales</taxon>
        <taxon>Phanerochaetaceae</taxon>
        <taxon>Phanerochaete</taxon>
    </lineage>
</organism>
<evidence type="ECO:0000256" key="1">
    <source>
        <dbReference type="SAM" id="Coils"/>
    </source>
</evidence>
<proteinExistence type="predicted"/>
<dbReference type="KEGG" id="pco:PHACADRAFT_254553"/>
<sequence length="219" mass="24916">MVSEGYAGARDERRRLKRELKGARWAFEEEQINNRAAIRAYHRSRDVGNSYSDDLVKTLEETKARVSTLEAASAELASKMGPADAAMAVAALEERREKAEDELADAYEALSEKEIRLSRLKEELARVKEMGRSLEDERDDDRLAFNKQLKKAIHAQHELHLQVVERSWSHERRLTGLEERLAALSKSPATRRGKLRSSIEVEEIEEAVDTTVPEFLQGS</sequence>
<dbReference type="Proteomes" id="UP000008370">
    <property type="component" value="Unassembled WGS sequence"/>
</dbReference>
<evidence type="ECO:0000313" key="2">
    <source>
        <dbReference type="EMBL" id="EKM57035.1"/>
    </source>
</evidence>